<sequence length="422" mass="47924">MQCNICELDKPRLHCTQCTQVNLWNLRTSYLFTATERDAASDRVQEHLETEPTHMVNVARKERLLENIRKLRDEKVKIMERNAETRLRIEARKRELNERRRRFEEHRELARKQGTIKGELENETRRLLEKYQSMVRPLAEARSFLCREAAGLYTLRVKHRRSGKVEYLIGGIPIPNLLHDLNGKAHGVPSINTSLASLSHLLMLVSHYLGIKLTYDINLPGKGNPYPSIQGVHHARHITIRQLYLEKPLSELAVENAAAHTKFVEAISMLAMNIAELCHSQGQEINEVEQACNVGHNMWKLLAARDSTALTNPAFGRASNATTVVNLKTAQGRAATTKPNFGYKMIVEKIRYTLQGETIVADWDIISDQEADPDDMVKPPTSKPDAQDGGETSDVPPSTATSTPRRRLSSFDRWTRVRSRNG</sequence>
<name>A0A4S2N2P4_9PEZI</name>
<gene>
    <name evidence="6" type="ORF">EX30DRAFT_339530</name>
</gene>
<evidence type="ECO:0000256" key="3">
    <source>
        <dbReference type="ARBA" id="ARBA00023054"/>
    </source>
</evidence>
<evidence type="ECO:0000256" key="2">
    <source>
        <dbReference type="ARBA" id="ARBA00013807"/>
    </source>
</evidence>
<feature type="region of interest" description="Disordered" evidence="5">
    <location>
        <begin position="370"/>
        <end position="422"/>
    </location>
</feature>
<evidence type="ECO:0000256" key="1">
    <source>
        <dbReference type="ARBA" id="ARBA00009574"/>
    </source>
</evidence>
<keyword evidence="3 4" id="KW-0175">Coiled coil</keyword>
<evidence type="ECO:0000256" key="4">
    <source>
        <dbReference type="SAM" id="Coils"/>
    </source>
</evidence>
<reference evidence="6 7" key="1">
    <citation type="submission" date="2019-04" db="EMBL/GenBank/DDBJ databases">
        <title>Comparative genomics and transcriptomics to analyze fruiting body development in filamentous ascomycetes.</title>
        <authorList>
            <consortium name="DOE Joint Genome Institute"/>
            <person name="Lutkenhaus R."/>
            <person name="Traeger S."/>
            <person name="Breuer J."/>
            <person name="Kuo A."/>
            <person name="Lipzen A."/>
            <person name="Pangilinan J."/>
            <person name="Dilworth D."/>
            <person name="Sandor L."/>
            <person name="Poggeler S."/>
            <person name="Barry K."/>
            <person name="Grigoriev I.V."/>
            <person name="Nowrousian M."/>
        </authorList>
    </citation>
    <scope>NUCLEOTIDE SEQUENCE [LARGE SCALE GENOMIC DNA]</scope>
    <source>
        <strain evidence="6 7">CBS 389.68</strain>
    </source>
</reference>
<dbReference type="GO" id="GO:0000323">
    <property type="term" value="C:lytic vacuole"/>
    <property type="evidence" value="ECO:0007669"/>
    <property type="project" value="TreeGrafter"/>
</dbReference>
<dbReference type="PANTHER" id="PTHR15157">
    <property type="entry name" value="UV RADIATION RESISTANCE-ASSOCIATED GENE PROTEIN"/>
    <property type="match status" value="1"/>
</dbReference>
<evidence type="ECO:0000313" key="7">
    <source>
        <dbReference type="Proteomes" id="UP000298138"/>
    </source>
</evidence>
<keyword evidence="7" id="KW-1185">Reference proteome</keyword>
<dbReference type="InterPro" id="IPR018791">
    <property type="entry name" value="UV_resistance/autophagy_Atg14"/>
</dbReference>
<dbReference type="GO" id="GO:0032991">
    <property type="term" value="C:protein-containing complex"/>
    <property type="evidence" value="ECO:0007669"/>
    <property type="project" value="UniProtKB-ARBA"/>
</dbReference>
<feature type="coiled-coil region" evidence="4">
    <location>
        <begin position="61"/>
        <end position="113"/>
    </location>
</feature>
<dbReference type="GO" id="GO:0000149">
    <property type="term" value="F:SNARE binding"/>
    <property type="evidence" value="ECO:0007669"/>
    <property type="project" value="TreeGrafter"/>
</dbReference>
<dbReference type="InParanoid" id="A0A4S2N2P4"/>
<dbReference type="GO" id="GO:0035493">
    <property type="term" value="P:SNARE complex assembly"/>
    <property type="evidence" value="ECO:0007669"/>
    <property type="project" value="TreeGrafter"/>
</dbReference>
<dbReference type="Pfam" id="PF10186">
    <property type="entry name" value="ATG14"/>
    <property type="match status" value="1"/>
</dbReference>
<dbReference type="OrthoDB" id="16772at2759"/>
<dbReference type="AlphaFoldDB" id="A0A4S2N2P4"/>
<accession>A0A4S2N2P4</accession>
<protein>
    <recommendedName>
        <fullName evidence="2">Autophagy-related protein 14</fullName>
    </recommendedName>
</protein>
<organism evidence="6 7">
    <name type="scientific">Ascodesmis nigricans</name>
    <dbReference type="NCBI Taxonomy" id="341454"/>
    <lineage>
        <taxon>Eukaryota</taxon>
        <taxon>Fungi</taxon>
        <taxon>Dikarya</taxon>
        <taxon>Ascomycota</taxon>
        <taxon>Pezizomycotina</taxon>
        <taxon>Pezizomycetes</taxon>
        <taxon>Pezizales</taxon>
        <taxon>Ascodesmidaceae</taxon>
        <taxon>Ascodesmis</taxon>
    </lineage>
</organism>
<dbReference type="PANTHER" id="PTHR15157:SF13">
    <property type="entry name" value="AUTOPHAGY-RELATED PROTEIN 14"/>
    <property type="match status" value="1"/>
</dbReference>
<comment type="similarity">
    <text evidence="1">Belongs to the ATG14 family.</text>
</comment>
<dbReference type="GO" id="GO:0005768">
    <property type="term" value="C:endosome"/>
    <property type="evidence" value="ECO:0007669"/>
    <property type="project" value="TreeGrafter"/>
</dbReference>
<evidence type="ECO:0000313" key="6">
    <source>
        <dbReference type="EMBL" id="TGZ83333.1"/>
    </source>
</evidence>
<dbReference type="Proteomes" id="UP000298138">
    <property type="component" value="Unassembled WGS sequence"/>
</dbReference>
<evidence type="ECO:0000256" key="5">
    <source>
        <dbReference type="SAM" id="MobiDB-lite"/>
    </source>
</evidence>
<proteinExistence type="inferred from homology"/>
<dbReference type="EMBL" id="ML220114">
    <property type="protein sequence ID" value="TGZ83333.1"/>
    <property type="molecule type" value="Genomic_DNA"/>
</dbReference>
<dbReference type="STRING" id="341454.A0A4S2N2P4"/>